<organism evidence="2 3">
    <name type="scientific">Orchesella dallaii</name>
    <dbReference type="NCBI Taxonomy" id="48710"/>
    <lineage>
        <taxon>Eukaryota</taxon>
        <taxon>Metazoa</taxon>
        <taxon>Ecdysozoa</taxon>
        <taxon>Arthropoda</taxon>
        <taxon>Hexapoda</taxon>
        <taxon>Collembola</taxon>
        <taxon>Entomobryomorpha</taxon>
        <taxon>Entomobryoidea</taxon>
        <taxon>Orchesellidae</taxon>
        <taxon>Orchesellinae</taxon>
        <taxon>Orchesella</taxon>
    </lineage>
</organism>
<gene>
    <name evidence="2" type="ORF">ODALV1_LOCUS487</name>
</gene>
<feature type="transmembrane region" description="Helical" evidence="1">
    <location>
        <begin position="42"/>
        <end position="64"/>
    </location>
</feature>
<feature type="transmembrane region" description="Helical" evidence="1">
    <location>
        <begin position="183"/>
        <end position="201"/>
    </location>
</feature>
<accession>A0ABP1PMQ9</accession>
<comment type="caution">
    <text evidence="2">The sequence shown here is derived from an EMBL/GenBank/DDBJ whole genome shotgun (WGS) entry which is preliminary data.</text>
</comment>
<sequence>MRLNENLIHYIKFQLELHSVLGTRPFKFSASEELIPTSNRDYWWALIKVVLFTIYVITEWLQVIHTAADAAFINFSEGLLFALAQTVFCFTKYTVFKRRRGWIELFNLLIYFEKGNFAEPIQQLKSNQLLLIKVTQLLGVFYGLITGLCYFLMMWISPCNLVPLAYFTMPECLISSYHGDWSISSRFQLMIICIIVMWLFVDITEDFAMFYVQFTVVQSYCLYRYVQLVDKLIATNPNLAIKHLPLYRQIQILNHYYNAFQKNDLIIAQEYVVIFGLIISVFTLIFLGSDMFLPQFILYSLTGFDAAILLLVCNTTMGQMYSASKQFCTRKKDKILSNQVVNVQRKWIQRYLKSCAILKCNFGDVNFIEELTPLVIFDFCFNQIVSLLLLQK</sequence>
<evidence type="ECO:0000313" key="2">
    <source>
        <dbReference type="EMBL" id="CAL8068839.1"/>
    </source>
</evidence>
<keyword evidence="3" id="KW-1185">Reference proteome</keyword>
<keyword evidence="1" id="KW-0472">Membrane</keyword>
<proteinExistence type="predicted"/>
<keyword evidence="1" id="KW-0812">Transmembrane</keyword>
<dbReference type="Proteomes" id="UP001642540">
    <property type="component" value="Unassembled WGS sequence"/>
</dbReference>
<feature type="transmembrane region" description="Helical" evidence="1">
    <location>
        <begin position="70"/>
        <end position="90"/>
    </location>
</feature>
<evidence type="ECO:0008006" key="4">
    <source>
        <dbReference type="Google" id="ProtNLM"/>
    </source>
</evidence>
<keyword evidence="1" id="KW-1133">Transmembrane helix</keyword>
<evidence type="ECO:0000256" key="1">
    <source>
        <dbReference type="SAM" id="Phobius"/>
    </source>
</evidence>
<feature type="transmembrane region" description="Helical" evidence="1">
    <location>
        <begin position="271"/>
        <end position="289"/>
    </location>
</feature>
<evidence type="ECO:0000313" key="3">
    <source>
        <dbReference type="Proteomes" id="UP001642540"/>
    </source>
</evidence>
<dbReference type="EMBL" id="CAXLJM020000002">
    <property type="protein sequence ID" value="CAL8068839.1"/>
    <property type="molecule type" value="Genomic_DNA"/>
</dbReference>
<feature type="transmembrane region" description="Helical" evidence="1">
    <location>
        <begin position="296"/>
        <end position="317"/>
    </location>
</feature>
<name>A0ABP1PMQ9_9HEXA</name>
<reference evidence="2 3" key="1">
    <citation type="submission" date="2024-08" db="EMBL/GenBank/DDBJ databases">
        <authorList>
            <person name="Cucini C."/>
            <person name="Frati F."/>
        </authorList>
    </citation>
    <scope>NUCLEOTIDE SEQUENCE [LARGE SCALE GENOMIC DNA]</scope>
</reference>
<feature type="transmembrane region" description="Helical" evidence="1">
    <location>
        <begin position="130"/>
        <end position="156"/>
    </location>
</feature>
<protein>
    <recommendedName>
        <fullName evidence="4">Odorant receptor</fullName>
    </recommendedName>
</protein>